<dbReference type="InterPro" id="IPR016031">
    <property type="entry name" value="Trp_RNA-bd_attenuator-like_dom"/>
</dbReference>
<organism evidence="1">
    <name type="scientific">mine drainage metagenome</name>
    <dbReference type="NCBI Taxonomy" id="410659"/>
    <lineage>
        <taxon>unclassified sequences</taxon>
        <taxon>metagenomes</taxon>
        <taxon>ecological metagenomes</taxon>
    </lineage>
</organism>
<sequence>KVTGATGFLTEFVAKDAAGTMTVSGVLPGKIYQLALGEGEDFIAEHYAFIAADETVKFTMQTVGIGGAFFGGAGLILQKFVGPGNVFLHITGDVVEYNVTDDNPLEIDPGHIAGFDSSLKYKITFVDNIRTAMFGGVGLFLAKFEGNGKVVAHSV</sequence>
<dbReference type="InterPro" id="IPR036983">
    <property type="entry name" value="AIM24_sf"/>
</dbReference>
<dbReference type="Pfam" id="PF01987">
    <property type="entry name" value="AIM24"/>
    <property type="match status" value="1"/>
</dbReference>
<dbReference type="InterPro" id="IPR002838">
    <property type="entry name" value="AIM24"/>
</dbReference>
<gene>
    <name evidence="1" type="ORF">B1A_18330</name>
</gene>
<evidence type="ECO:0000313" key="1">
    <source>
        <dbReference type="EMBL" id="EQD35357.1"/>
    </source>
</evidence>
<dbReference type="AlphaFoldDB" id="T0YTZ6"/>
<dbReference type="PANTHER" id="PTHR43657">
    <property type="entry name" value="TRYPTOPHAN RNA-BINDING ATTENUATOR PROTEIN-LIKE PROTEIN"/>
    <property type="match status" value="1"/>
</dbReference>
<reference evidence="1" key="2">
    <citation type="journal article" date="2014" name="ISME J.">
        <title>Microbial stratification in low pH oxic and suboxic macroscopic growths along an acid mine drainage.</title>
        <authorList>
            <person name="Mendez-Garcia C."/>
            <person name="Mesa V."/>
            <person name="Sprenger R.R."/>
            <person name="Richter M."/>
            <person name="Diez M.S."/>
            <person name="Solano J."/>
            <person name="Bargiela R."/>
            <person name="Golyshina O.V."/>
            <person name="Manteca A."/>
            <person name="Ramos J.L."/>
            <person name="Gallego J.R."/>
            <person name="Llorente I."/>
            <person name="Martins Dos Santos V.A."/>
            <person name="Jensen O.N."/>
            <person name="Pelaez A.I."/>
            <person name="Sanchez J."/>
            <person name="Ferrer M."/>
        </authorList>
    </citation>
    <scope>NUCLEOTIDE SEQUENCE</scope>
</reference>
<dbReference type="EMBL" id="AUZX01013518">
    <property type="protein sequence ID" value="EQD35357.1"/>
    <property type="molecule type" value="Genomic_DNA"/>
</dbReference>
<protein>
    <submittedName>
        <fullName evidence="1">Protein containing DUF124</fullName>
    </submittedName>
</protein>
<dbReference type="SUPFAM" id="SSF51219">
    <property type="entry name" value="TRAP-like"/>
    <property type="match status" value="1"/>
</dbReference>
<dbReference type="Gene3D" id="3.60.160.10">
    <property type="entry name" value="Mitochondrial biogenesis AIM24"/>
    <property type="match status" value="1"/>
</dbReference>
<name>T0YTZ6_9ZZZZ</name>
<feature type="non-terminal residue" evidence="1">
    <location>
        <position position="1"/>
    </location>
</feature>
<accession>T0YTZ6</accession>
<reference evidence="1" key="1">
    <citation type="submission" date="2013-08" db="EMBL/GenBank/DDBJ databases">
        <authorList>
            <person name="Mendez C."/>
            <person name="Richter M."/>
            <person name="Ferrer M."/>
            <person name="Sanchez J."/>
        </authorList>
    </citation>
    <scope>NUCLEOTIDE SEQUENCE</scope>
</reference>
<proteinExistence type="predicted"/>
<comment type="caution">
    <text evidence="1">The sequence shown here is derived from an EMBL/GenBank/DDBJ whole genome shotgun (WGS) entry which is preliminary data.</text>
</comment>
<feature type="non-terminal residue" evidence="1">
    <location>
        <position position="155"/>
    </location>
</feature>
<dbReference type="PANTHER" id="PTHR43657:SF1">
    <property type="entry name" value="ALTERED INHERITANCE OF MITOCHONDRIA PROTEIN 24, MITOCHONDRIAL"/>
    <property type="match status" value="1"/>
</dbReference>